<proteinExistence type="predicted"/>
<protein>
    <submittedName>
        <fullName evidence="2">Ovule protein</fullName>
    </submittedName>
</protein>
<sequence>MLENFLFEPLKSNFENLCCISQDIVMERVAILSYFPVNHAFPIPKHTVYCFTREGTSFTTEFGSSLALIYCFFYVMLK</sequence>
<accession>A0A0K0FBR9</accession>
<dbReference type="WBParaSite" id="SVE_0628200.1">
    <property type="protein sequence ID" value="SVE_0628200.1"/>
    <property type="gene ID" value="SVE_0628200"/>
</dbReference>
<dbReference type="Proteomes" id="UP000035680">
    <property type="component" value="Unassembled WGS sequence"/>
</dbReference>
<keyword evidence="1" id="KW-1185">Reference proteome</keyword>
<evidence type="ECO:0000313" key="2">
    <source>
        <dbReference type="WBParaSite" id="SVE_0628200.1"/>
    </source>
</evidence>
<reference evidence="2" key="2">
    <citation type="submission" date="2015-08" db="UniProtKB">
        <authorList>
            <consortium name="WormBaseParasite"/>
        </authorList>
    </citation>
    <scope>IDENTIFICATION</scope>
</reference>
<organism evidence="1 2">
    <name type="scientific">Strongyloides venezuelensis</name>
    <name type="common">Threadworm</name>
    <dbReference type="NCBI Taxonomy" id="75913"/>
    <lineage>
        <taxon>Eukaryota</taxon>
        <taxon>Metazoa</taxon>
        <taxon>Ecdysozoa</taxon>
        <taxon>Nematoda</taxon>
        <taxon>Chromadorea</taxon>
        <taxon>Rhabditida</taxon>
        <taxon>Tylenchina</taxon>
        <taxon>Panagrolaimomorpha</taxon>
        <taxon>Strongyloidoidea</taxon>
        <taxon>Strongyloididae</taxon>
        <taxon>Strongyloides</taxon>
    </lineage>
</organism>
<reference evidence="1" key="1">
    <citation type="submission" date="2014-07" db="EMBL/GenBank/DDBJ databases">
        <authorList>
            <person name="Martin A.A"/>
            <person name="De Silva N."/>
        </authorList>
    </citation>
    <scope>NUCLEOTIDE SEQUENCE</scope>
</reference>
<dbReference type="AlphaFoldDB" id="A0A0K0FBR9"/>
<name>A0A0K0FBR9_STRVS</name>
<evidence type="ECO:0000313" key="1">
    <source>
        <dbReference type="Proteomes" id="UP000035680"/>
    </source>
</evidence>